<keyword evidence="2 4" id="KW-0863">Zinc-finger</keyword>
<evidence type="ECO:0000256" key="3">
    <source>
        <dbReference type="ARBA" id="ARBA00022833"/>
    </source>
</evidence>
<feature type="coiled-coil region" evidence="5">
    <location>
        <begin position="141"/>
        <end position="186"/>
    </location>
</feature>
<keyword evidence="6" id="KW-1133">Transmembrane helix</keyword>
<evidence type="ECO:0000313" key="9">
    <source>
        <dbReference type="Proteomes" id="UP001372338"/>
    </source>
</evidence>
<accession>A0AAN9EH28</accession>
<keyword evidence="6" id="KW-0812">Transmembrane</keyword>
<evidence type="ECO:0000313" key="8">
    <source>
        <dbReference type="EMBL" id="KAK7256954.1"/>
    </source>
</evidence>
<gene>
    <name evidence="8" type="ORF">RIF29_30576</name>
</gene>
<dbReference type="PANTHER" id="PTHR33248">
    <property type="entry name" value="ZINC ION-BINDING PROTEIN"/>
    <property type="match status" value="1"/>
</dbReference>
<name>A0AAN9EH28_CROPI</name>
<feature type="transmembrane region" description="Helical" evidence="6">
    <location>
        <begin position="7"/>
        <end position="27"/>
    </location>
</feature>
<dbReference type="GO" id="GO:0008270">
    <property type="term" value="F:zinc ion binding"/>
    <property type="evidence" value="ECO:0007669"/>
    <property type="project" value="UniProtKB-KW"/>
</dbReference>
<dbReference type="Proteomes" id="UP001372338">
    <property type="component" value="Unassembled WGS sequence"/>
</dbReference>
<protein>
    <recommendedName>
        <fullName evidence="7">GRF-type domain-containing protein</fullName>
    </recommendedName>
</protein>
<keyword evidence="3" id="KW-0862">Zinc</keyword>
<keyword evidence="9" id="KW-1185">Reference proteome</keyword>
<comment type="caution">
    <text evidence="8">The sequence shown here is derived from an EMBL/GenBank/DDBJ whole genome shotgun (WGS) entry which is preliminary data.</text>
</comment>
<dbReference type="InterPro" id="IPR010666">
    <property type="entry name" value="Znf_GRF"/>
</dbReference>
<dbReference type="PROSITE" id="PS51999">
    <property type="entry name" value="ZF_GRF"/>
    <property type="match status" value="1"/>
</dbReference>
<evidence type="ECO:0000256" key="2">
    <source>
        <dbReference type="ARBA" id="ARBA00022771"/>
    </source>
</evidence>
<evidence type="ECO:0000259" key="7">
    <source>
        <dbReference type="PROSITE" id="PS51999"/>
    </source>
</evidence>
<keyword evidence="1" id="KW-0479">Metal-binding</keyword>
<reference evidence="8 9" key="1">
    <citation type="submission" date="2024-01" db="EMBL/GenBank/DDBJ databases">
        <title>The genomes of 5 underutilized Papilionoideae crops provide insights into root nodulation and disease resistanc.</title>
        <authorList>
            <person name="Yuan L."/>
        </authorList>
    </citation>
    <scope>NUCLEOTIDE SEQUENCE [LARGE SCALE GENOMIC DNA]</scope>
    <source>
        <strain evidence="8">ZHUSHIDOU_FW_LH</strain>
        <tissue evidence="8">Leaf</tissue>
    </source>
</reference>
<feature type="transmembrane region" description="Helical" evidence="6">
    <location>
        <begin position="183"/>
        <end position="201"/>
    </location>
</feature>
<dbReference type="AlphaFoldDB" id="A0AAN9EH28"/>
<dbReference type="EMBL" id="JAYWIO010000006">
    <property type="protein sequence ID" value="KAK7256954.1"/>
    <property type="molecule type" value="Genomic_DNA"/>
</dbReference>
<keyword evidence="5" id="KW-0175">Coiled coil</keyword>
<evidence type="ECO:0000256" key="1">
    <source>
        <dbReference type="ARBA" id="ARBA00022723"/>
    </source>
</evidence>
<evidence type="ECO:0000256" key="5">
    <source>
        <dbReference type="SAM" id="Coils"/>
    </source>
</evidence>
<organism evidence="8 9">
    <name type="scientific">Crotalaria pallida</name>
    <name type="common">Smooth rattlebox</name>
    <name type="synonym">Crotalaria striata</name>
    <dbReference type="NCBI Taxonomy" id="3830"/>
    <lineage>
        <taxon>Eukaryota</taxon>
        <taxon>Viridiplantae</taxon>
        <taxon>Streptophyta</taxon>
        <taxon>Embryophyta</taxon>
        <taxon>Tracheophyta</taxon>
        <taxon>Spermatophyta</taxon>
        <taxon>Magnoliopsida</taxon>
        <taxon>eudicotyledons</taxon>
        <taxon>Gunneridae</taxon>
        <taxon>Pentapetalae</taxon>
        <taxon>rosids</taxon>
        <taxon>fabids</taxon>
        <taxon>Fabales</taxon>
        <taxon>Fabaceae</taxon>
        <taxon>Papilionoideae</taxon>
        <taxon>50 kb inversion clade</taxon>
        <taxon>genistoids sensu lato</taxon>
        <taxon>core genistoids</taxon>
        <taxon>Crotalarieae</taxon>
        <taxon>Crotalaria</taxon>
    </lineage>
</organism>
<evidence type="ECO:0000256" key="6">
    <source>
        <dbReference type="SAM" id="Phobius"/>
    </source>
</evidence>
<feature type="transmembrane region" description="Helical" evidence="6">
    <location>
        <begin position="33"/>
        <end position="53"/>
    </location>
</feature>
<feature type="domain" description="GRF-type" evidence="7">
    <location>
        <begin position="82"/>
        <end position="127"/>
    </location>
</feature>
<evidence type="ECO:0000256" key="4">
    <source>
        <dbReference type="PROSITE-ProRule" id="PRU01343"/>
    </source>
</evidence>
<proteinExistence type="predicted"/>
<keyword evidence="6" id="KW-0472">Membrane</keyword>
<sequence>MYHNVEFCLILYLMSIITYLANFYFFFQMKFYFMPNSLDLDNMLLFCFYVYVLKLGKTARLGSSCSSTSQFSSLKYVEPPLCKCEIAAFLRTSRTAEHYGWKFWGCRFYQKNVKDSGCGFFQWFNDEDDKERMPGGERMKIGDLEAALDDTKLELRSALRELKLKKKELKEVKMELNEGRRRMKNLCILCFFLFAINLYLIRA</sequence>